<dbReference type="STRING" id="1707952.A6A03_10525"/>
<gene>
    <name evidence="1" type="ORF">A6A03_10525</name>
</gene>
<dbReference type="AlphaFoldDB" id="A0A178MHF8"/>
<organism evidence="1 2">
    <name type="scientific">Chloroflexus islandicus</name>
    <dbReference type="NCBI Taxonomy" id="1707952"/>
    <lineage>
        <taxon>Bacteria</taxon>
        <taxon>Bacillati</taxon>
        <taxon>Chloroflexota</taxon>
        <taxon>Chloroflexia</taxon>
        <taxon>Chloroflexales</taxon>
        <taxon>Chloroflexineae</taxon>
        <taxon>Chloroflexaceae</taxon>
        <taxon>Chloroflexus</taxon>
    </lineage>
</organism>
<evidence type="ECO:0000313" key="1">
    <source>
        <dbReference type="EMBL" id="OAN47495.1"/>
    </source>
</evidence>
<accession>A0A178MHF8</accession>
<comment type="caution">
    <text evidence="1">The sequence shown here is derived from an EMBL/GenBank/DDBJ whole genome shotgun (WGS) entry which is preliminary data.</text>
</comment>
<evidence type="ECO:0000313" key="2">
    <source>
        <dbReference type="Proteomes" id="UP000078287"/>
    </source>
</evidence>
<dbReference type="RefSeq" id="WP_066783871.1">
    <property type="nucleotide sequence ID" value="NZ_LWQS01000037.1"/>
</dbReference>
<dbReference type="Proteomes" id="UP000078287">
    <property type="component" value="Unassembled WGS sequence"/>
</dbReference>
<sequence>MASELENSIRSAAAKVAAYVADAAVMEVTTSYVVVGPAASAETPRPAAKTIIRLDGDCEATVPMREGPGGMLEVDSGLFEIHQANVATATEYRARVLGALIGLLQRR</sequence>
<proteinExistence type="predicted"/>
<protein>
    <submittedName>
        <fullName evidence="1">Uncharacterized protein</fullName>
    </submittedName>
</protein>
<keyword evidence="2" id="KW-1185">Reference proteome</keyword>
<dbReference type="EMBL" id="LWQS01000037">
    <property type="protein sequence ID" value="OAN47495.1"/>
    <property type="molecule type" value="Genomic_DNA"/>
</dbReference>
<dbReference type="OrthoDB" id="162455at2"/>
<name>A0A178MHF8_9CHLR</name>
<reference evidence="1 2" key="1">
    <citation type="submission" date="2016-04" db="EMBL/GenBank/DDBJ databases">
        <title>Chloroflexus islandicus sp. nov., a thermophilic filamentous anoxygenic phototrophic bacterium from geyser Strokkur (Iceland).</title>
        <authorList>
            <person name="Gaisin V.A."/>
            <person name="Kalashnikov A.M."/>
            <person name="Sukhacheva M.V."/>
            <person name="Grouzdev D.S."/>
            <person name="Ivanov T.M."/>
            <person name="Kuznetsov B."/>
            <person name="Gorlenko V.M."/>
        </authorList>
    </citation>
    <scope>NUCLEOTIDE SEQUENCE [LARGE SCALE GENOMIC DNA]</scope>
    <source>
        <strain evidence="2">isl-2</strain>
    </source>
</reference>